<evidence type="ECO:0000313" key="3">
    <source>
        <dbReference type="Proteomes" id="UP001196565"/>
    </source>
</evidence>
<evidence type="ECO:0000313" key="2">
    <source>
        <dbReference type="EMBL" id="MBW6397032.1"/>
    </source>
</evidence>
<name>A0ABS7A404_9PROT</name>
<dbReference type="RefSeq" id="WP_219761615.1">
    <property type="nucleotide sequence ID" value="NZ_JAHYBZ010000001.1"/>
</dbReference>
<gene>
    <name evidence="2" type="ORF">KPL78_04190</name>
</gene>
<comment type="caution">
    <text evidence="2">The sequence shown here is derived from an EMBL/GenBank/DDBJ whole genome shotgun (WGS) entry which is preliminary data.</text>
</comment>
<dbReference type="EMBL" id="JAHYBZ010000001">
    <property type="protein sequence ID" value="MBW6397032.1"/>
    <property type="molecule type" value="Genomic_DNA"/>
</dbReference>
<keyword evidence="3" id="KW-1185">Reference proteome</keyword>
<sequence>MSGLVNTILGGPSGGEGRVKVYRPKVEVKLLKMVQRREGQAERYSAAEREIDLTPFLGDVGGIRTTKNLYEAAGGFSISFSDQRHPKTLDTVAAMVEPMDAIEIRGAREPHRYAGQKLPLIMRGWVSDVERAEAIGQDGTPQRTVTIQGQDAGKFWLIHQVIYEIAYLQDVPFLDLFRMQAATGVDVSFMPVSQFITQLTERIVNDKVRKLSAFSSQQVKPFRVSATVTEGIASATTVASVQGPIWQIAEIFADRPWNELFIEDEEEGPLVRFRPTPCRSLAGDFIMPGATDPGRVDIDADAVVALGLKRSDAQVANFFWVPPGGSMLDTSALVNTATLQRGAPLDQQHGNNRPELYGVRRMQVQTRLLPDGLSGLPSRAPTEAGRRQGGRTVVLWHEKRAAELKAMNRDNAVFEGGSATLRGSEELKVGRYLRLTRGDLTSEAYMTRVSHNISPMQAWTTQVSLERGTGFIERTKRRQTAYFAETTRGPYSQ</sequence>
<accession>A0ABS7A404</accession>
<dbReference type="Proteomes" id="UP001196565">
    <property type="component" value="Unassembled WGS sequence"/>
</dbReference>
<feature type="region of interest" description="Disordered" evidence="1">
    <location>
        <begin position="370"/>
        <end position="389"/>
    </location>
</feature>
<evidence type="ECO:0000256" key="1">
    <source>
        <dbReference type="SAM" id="MobiDB-lite"/>
    </source>
</evidence>
<evidence type="ECO:0008006" key="4">
    <source>
        <dbReference type="Google" id="ProtNLM"/>
    </source>
</evidence>
<organism evidence="2 3">
    <name type="scientific">Roseomonas alba</name>
    <dbReference type="NCBI Taxonomy" id="2846776"/>
    <lineage>
        <taxon>Bacteria</taxon>
        <taxon>Pseudomonadati</taxon>
        <taxon>Pseudomonadota</taxon>
        <taxon>Alphaproteobacteria</taxon>
        <taxon>Acetobacterales</taxon>
        <taxon>Roseomonadaceae</taxon>
        <taxon>Roseomonas</taxon>
    </lineage>
</organism>
<protein>
    <recommendedName>
        <fullName evidence="4">Phage tail protein</fullName>
    </recommendedName>
</protein>
<proteinExistence type="predicted"/>
<reference evidence="2 3" key="1">
    <citation type="submission" date="2021-07" db="EMBL/GenBank/DDBJ databases">
        <authorList>
            <person name="So Y."/>
        </authorList>
    </citation>
    <scope>NUCLEOTIDE SEQUENCE [LARGE SCALE GENOMIC DNA]</scope>
    <source>
        <strain evidence="2 3">HJA6</strain>
    </source>
</reference>